<organism evidence="1 2">
    <name type="scientific">Propionivibrio dicarboxylicus</name>
    <dbReference type="NCBI Taxonomy" id="83767"/>
    <lineage>
        <taxon>Bacteria</taxon>
        <taxon>Pseudomonadati</taxon>
        <taxon>Pseudomonadota</taxon>
        <taxon>Betaproteobacteria</taxon>
        <taxon>Rhodocyclales</taxon>
        <taxon>Rhodocyclaceae</taxon>
        <taxon>Propionivibrio</taxon>
    </lineage>
</organism>
<accession>A0A1G7VWS4</accession>
<dbReference type="Gene3D" id="3.40.50.11280">
    <property type="entry name" value="Glutamate-cysteine ligase, N-terminal domain"/>
    <property type="match status" value="1"/>
</dbReference>
<dbReference type="NCBIfam" id="TIGR02049">
    <property type="entry name" value="gshA_ferroox"/>
    <property type="match status" value="1"/>
</dbReference>
<gene>
    <name evidence="1" type="ORF">SAMN05660652_00329</name>
</gene>
<keyword evidence="1" id="KW-0436">Ligase</keyword>
<keyword evidence="2" id="KW-1185">Reference proteome</keyword>
<dbReference type="EMBL" id="FNCY01000001">
    <property type="protein sequence ID" value="SDG64018.1"/>
    <property type="molecule type" value="Genomic_DNA"/>
</dbReference>
<evidence type="ECO:0000313" key="1">
    <source>
        <dbReference type="EMBL" id="SDG64018.1"/>
    </source>
</evidence>
<dbReference type="Pfam" id="PF08886">
    <property type="entry name" value="GshA"/>
    <property type="match status" value="1"/>
</dbReference>
<proteinExistence type="predicted"/>
<evidence type="ECO:0000313" key="2">
    <source>
        <dbReference type="Proteomes" id="UP000198607"/>
    </source>
</evidence>
<sequence>MVPHLTTALNGPILELERRFLNAAPEIERWLRGQWQEHTPPFYGSVDLRNAGFKLAPVDMNLFPGGFNNLNADFMPLCVQAAMTAIEKICPSAKSLLLIPENHTRNVFYLQNVAHLVNILRLTGLDVRLGSLLPEITEPTPVALPNGQSLLLEPLVRTRYRLGLKDFDPCAVLLNNDLSAGIPEILQNLNEQFVLPPLHAGWAVRRKSNHFAAYDEVADEFAKLVGIDPWQINPYFSVCSHVNFHERQGEECLAANVDAVLTLIREKYNEYGITETPYVVVKADAGTYGMGVMTAKSAEEVIGLNRKQRNKMSVIKEGLNVTQVIIQEGVHTFERVVKNDVAEVAEPVVYMIDRFVVGGFYRVHGGRGIDENLNAPGMHFEPLAFETSCCLPDCGQNPDAPPNRFYAYGVVARLAQLAASLELERTAPADE</sequence>
<reference evidence="1 2" key="1">
    <citation type="submission" date="2016-10" db="EMBL/GenBank/DDBJ databases">
        <authorList>
            <person name="de Groot N.N."/>
        </authorList>
    </citation>
    <scope>NUCLEOTIDE SEQUENCE [LARGE SCALE GENOMIC DNA]</scope>
    <source>
        <strain evidence="1 2">DSM 5885</strain>
    </source>
</reference>
<dbReference type="InterPro" id="IPR011718">
    <property type="entry name" value="GshA"/>
</dbReference>
<dbReference type="STRING" id="83767.SAMN05660652_00329"/>
<dbReference type="InterPro" id="IPR042520">
    <property type="entry name" value="GshA_N"/>
</dbReference>
<dbReference type="Proteomes" id="UP000198607">
    <property type="component" value="Unassembled WGS sequence"/>
</dbReference>
<protein>
    <submittedName>
        <fullName evidence="1">Glutamate--cysteine ligase</fullName>
    </submittedName>
</protein>
<dbReference type="SUPFAM" id="SSF56059">
    <property type="entry name" value="Glutathione synthetase ATP-binding domain-like"/>
    <property type="match status" value="1"/>
</dbReference>
<dbReference type="OrthoDB" id="5644489at2"/>
<dbReference type="GO" id="GO:0016874">
    <property type="term" value="F:ligase activity"/>
    <property type="evidence" value="ECO:0007669"/>
    <property type="project" value="UniProtKB-KW"/>
</dbReference>
<name>A0A1G7VWS4_9RHOO</name>
<dbReference type="AlphaFoldDB" id="A0A1G7VWS4"/>
<dbReference type="RefSeq" id="WP_091932409.1">
    <property type="nucleotide sequence ID" value="NZ_FNCY01000001.1"/>
</dbReference>